<evidence type="ECO:0000256" key="3">
    <source>
        <dbReference type="ARBA" id="ARBA00023163"/>
    </source>
</evidence>
<dbReference type="SMART" id="SM00448">
    <property type="entry name" value="REC"/>
    <property type="match status" value="1"/>
</dbReference>
<protein>
    <submittedName>
        <fullName evidence="7">DNA-binding response regulator</fullName>
    </submittedName>
</protein>
<dbReference type="PANTHER" id="PTHR44688">
    <property type="entry name" value="DNA-BINDING TRANSCRIPTIONAL ACTIVATOR DEVR_DOSR"/>
    <property type="match status" value="1"/>
</dbReference>
<dbReference type="PROSITE" id="PS50043">
    <property type="entry name" value="HTH_LUXR_2"/>
    <property type="match status" value="1"/>
</dbReference>
<feature type="domain" description="HTH luxR-type" evidence="5">
    <location>
        <begin position="130"/>
        <end position="195"/>
    </location>
</feature>
<comment type="caution">
    <text evidence="7">The sequence shown here is derived from an EMBL/GenBank/DDBJ whole genome shotgun (WGS) entry which is preliminary data.</text>
</comment>
<name>A0A2W2CBN8_9HYPH</name>
<dbReference type="Pfam" id="PF00072">
    <property type="entry name" value="Response_reg"/>
    <property type="match status" value="1"/>
</dbReference>
<evidence type="ECO:0000256" key="4">
    <source>
        <dbReference type="PROSITE-ProRule" id="PRU00169"/>
    </source>
</evidence>
<dbReference type="PRINTS" id="PR00038">
    <property type="entry name" value="HTHLUXR"/>
</dbReference>
<evidence type="ECO:0000313" key="8">
    <source>
        <dbReference type="Proteomes" id="UP000248795"/>
    </source>
</evidence>
<dbReference type="CDD" id="cd06170">
    <property type="entry name" value="LuxR_C_like"/>
    <property type="match status" value="1"/>
</dbReference>
<keyword evidence="2 7" id="KW-0238">DNA-binding</keyword>
<dbReference type="Gene3D" id="3.40.50.2300">
    <property type="match status" value="1"/>
</dbReference>
<dbReference type="AlphaFoldDB" id="A0A2W2CBN8"/>
<dbReference type="SUPFAM" id="SSF46894">
    <property type="entry name" value="C-terminal effector domain of the bipartite response regulators"/>
    <property type="match status" value="1"/>
</dbReference>
<keyword evidence="3" id="KW-0804">Transcription</keyword>
<organism evidence="7 8">
    <name type="scientific">Aestuariivirga litoralis</name>
    <dbReference type="NCBI Taxonomy" id="2650924"/>
    <lineage>
        <taxon>Bacteria</taxon>
        <taxon>Pseudomonadati</taxon>
        <taxon>Pseudomonadota</taxon>
        <taxon>Alphaproteobacteria</taxon>
        <taxon>Hyphomicrobiales</taxon>
        <taxon>Aestuariivirgaceae</taxon>
        <taxon>Aestuariivirga</taxon>
    </lineage>
</organism>
<dbReference type="Gene3D" id="1.10.10.10">
    <property type="entry name" value="Winged helix-like DNA-binding domain superfamily/Winged helix DNA-binding domain"/>
    <property type="match status" value="1"/>
</dbReference>
<keyword evidence="1" id="KW-0805">Transcription regulation</keyword>
<keyword evidence="8" id="KW-1185">Reference proteome</keyword>
<dbReference type="GO" id="GO:0006355">
    <property type="term" value="P:regulation of DNA-templated transcription"/>
    <property type="evidence" value="ECO:0007669"/>
    <property type="project" value="InterPro"/>
</dbReference>
<dbReference type="Proteomes" id="UP000248795">
    <property type="component" value="Unassembled WGS sequence"/>
</dbReference>
<evidence type="ECO:0000259" key="5">
    <source>
        <dbReference type="PROSITE" id="PS50043"/>
    </source>
</evidence>
<feature type="domain" description="Response regulatory" evidence="6">
    <location>
        <begin position="1"/>
        <end position="115"/>
    </location>
</feature>
<dbReference type="InterPro" id="IPR001789">
    <property type="entry name" value="Sig_transdc_resp-reg_receiver"/>
</dbReference>
<dbReference type="SMART" id="SM00421">
    <property type="entry name" value="HTH_LUXR"/>
    <property type="match status" value="1"/>
</dbReference>
<accession>A0A2W2CBN8</accession>
<sequence>MVADPNTIMLQALSELFERDRRFSLVATSKTAEGFLESCLRVPVDIGIVDWTIPQLGAERLLGILRDRPDAPRIIVYSASGDPDVPRRAMAAGAAAFLARDAPEQQLLDVAASVAAGRMVFPFMDVRSLKRDPRDSLTEREKTLLAALAKGRTNTELAAELDISINTVKFHLRNLYEKLGLNNRSQAIAFFYANAGA</sequence>
<gene>
    <name evidence="7" type="ORF">DK847_09395</name>
</gene>
<evidence type="ECO:0000313" key="7">
    <source>
        <dbReference type="EMBL" id="PZF77603.1"/>
    </source>
</evidence>
<proteinExistence type="predicted"/>
<reference evidence="8" key="1">
    <citation type="submission" date="2018-06" db="EMBL/GenBank/DDBJ databases">
        <title>Aestuariibacter litoralis strain KCTC 52945T.</title>
        <authorList>
            <person name="Li X."/>
            <person name="Salam N."/>
            <person name="Li J.-L."/>
            <person name="Chen Y.-M."/>
            <person name="Yang Z.-W."/>
            <person name="Zhang L.-Y."/>
            <person name="Han M.-X."/>
            <person name="Xiao M."/>
            <person name="Li W.-J."/>
        </authorList>
    </citation>
    <scope>NUCLEOTIDE SEQUENCE [LARGE SCALE GENOMIC DNA]</scope>
    <source>
        <strain evidence="8">KCTC 52945</strain>
    </source>
</reference>
<dbReference type="GO" id="GO:0003677">
    <property type="term" value="F:DNA binding"/>
    <property type="evidence" value="ECO:0007669"/>
    <property type="project" value="UniProtKB-KW"/>
</dbReference>
<feature type="modified residue" description="4-aspartylphosphate" evidence="4">
    <location>
        <position position="50"/>
    </location>
</feature>
<evidence type="ECO:0000256" key="1">
    <source>
        <dbReference type="ARBA" id="ARBA00023015"/>
    </source>
</evidence>
<dbReference type="PROSITE" id="PS50110">
    <property type="entry name" value="RESPONSE_REGULATORY"/>
    <property type="match status" value="1"/>
</dbReference>
<evidence type="ECO:0000256" key="2">
    <source>
        <dbReference type="ARBA" id="ARBA00023125"/>
    </source>
</evidence>
<dbReference type="InterPro" id="IPR011006">
    <property type="entry name" value="CheY-like_superfamily"/>
</dbReference>
<dbReference type="GO" id="GO:0000160">
    <property type="term" value="P:phosphorelay signal transduction system"/>
    <property type="evidence" value="ECO:0007669"/>
    <property type="project" value="InterPro"/>
</dbReference>
<dbReference type="InterPro" id="IPR036388">
    <property type="entry name" value="WH-like_DNA-bd_sf"/>
</dbReference>
<dbReference type="Pfam" id="PF00196">
    <property type="entry name" value="GerE"/>
    <property type="match status" value="1"/>
</dbReference>
<dbReference type="EMBL" id="QKVK01000003">
    <property type="protein sequence ID" value="PZF77603.1"/>
    <property type="molecule type" value="Genomic_DNA"/>
</dbReference>
<dbReference type="CDD" id="cd00156">
    <property type="entry name" value="REC"/>
    <property type="match status" value="1"/>
</dbReference>
<evidence type="ECO:0000259" key="6">
    <source>
        <dbReference type="PROSITE" id="PS50110"/>
    </source>
</evidence>
<dbReference type="InterPro" id="IPR016032">
    <property type="entry name" value="Sig_transdc_resp-reg_C-effctor"/>
</dbReference>
<keyword evidence="4" id="KW-0597">Phosphoprotein</keyword>
<dbReference type="InterPro" id="IPR000792">
    <property type="entry name" value="Tscrpt_reg_LuxR_C"/>
</dbReference>
<dbReference type="SUPFAM" id="SSF52172">
    <property type="entry name" value="CheY-like"/>
    <property type="match status" value="1"/>
</dbReference>
<dbReference type="PANTHER" id="PTHR44688:SF16">
    <property type="entry name" value="DNA-BINDING TRANSCRIPTIONAL ACTIVATOR DEVR_DOSR"/>
    <property type="match status" value="1"/>
</dbReference>